<keyword evidence="1" id="KW-1133">Transmembrane helix</keyword>
<feature type="transmembrane region" description="Helical" evidence="1">
    <location>
        <begin position="42"/>
        <end position="60"/>
    </location>
</feature>
<reference evidence="2" key="1">
    <citation type="submission" date="2022-07" db="EMBL/GenBank/DDBJ databases">
        <title>Marinobacter iranensis a new bacterium isolate from a hipersaline lake in Iran.</title>
        <authorList>
            <person name="Mohammad A.M.A."/>
            <person name="Cristina S.-P."/>
            <person name="Antonio V."/>
        </authorList>
    </citation>
    <scope>NUCLEOTIDE SEQUENCE</scope>
    <source>
        <strain evidence="2">71-i</strain>
    </source>
</reference>
<evidence type="ECO:0000256" key="1">
    <source>
        <dbReference type="SAM" id="Phobius"/>
    </source>
</evidence>
<sequence length="79" mass="8912">MSEENGSARNRFQSHVIIEMLLVVALAAYMLVARSEMVGDDFSFTVIGAVLMALVTYWTLNTLRDGLEVIALRVRRSRH</sequence>
<dbReference type="Proteomes" id="UP001143391">
    <property type="component" value="Unassembled WGS sequence"/>
</dbReference>
<proteinExistence type="predicted"/>
<evidence type="ECO:0000313" key="3">
    <source>
        <dbReference type="Proteomes" id="UP001143391"/>
    </source>
</evidence>
<accession>A0ABT5YCH0</accession>
<dbReference type="EMBL" id="JANCMW010000009">
    <property type="protein sequence ID" value="MDF0751373.1"/>
    <property type="molecule type" value="Genomic_DNA"/>
</dbReference>
<keyword evidence="1" id="KW-0812">Transmembrane</keyword>
<gene>
    <name evidence="2" type="ORF">NLU14_14195</name>
</gene>
<organism evidence="2 3">
    <name type="scientific">Marinobacter iranensis</name>
    <dbReference type="NCBI Taxonomy" id="2962607"/>
    <lineage>
        <taxon>Bacteria</taxon>
        <taxon>Pseudomonadati</taxon>
        <taxon>Pseudomonadota</taxon>
        <taxon>Gammaproteobacteria</taxon>
        <taxon>Pseudomonadales</taxon>
        <taxon>Marinobacteraceae</taxon>
        <taxon>Marinobacter</taxon>
    </lineage>
</organism>
<protein>
    <recommendedName>
        <fullName evidence="4">Chlorhexidine efflux transporter domain-containing protein</fullName>
    </recommendedName>
</protein>
<keyword evidence="3" id="KW-1185">Reference proteome</keyword>
<dbReference type="RefSeq" id="WP_275707597.1">
    <property type="nucleotide sequence ID" value="NZ_JANCMW010000009.1"/>
</dbReference>
<evidence type="ECO:0000313" key="2">
    <source>
        <dbReference type="EMBL" id="MDF0751373.1"/>
    </source>
</evidence>
<feature type="transmembrane region" description="Helical" evidence="1">
    <location>
        <begin position="12"/>
        <end position="30"/>
    </location>
</feature>
<keyword evidence="1" id="KW-0472">Membrane</keyword>
<comment type="caution">
    <text evidence="2">The sequence shown here is derived from an EMBL/GenBank/DDBJ whole genome shotgun (WGS) entry which is preliminary data.</text>
</comment>
<name>A0ABT5YCH0_9GAMM</name>
<evidence type="ECO:0008006" key="4">
    <source>
        <dbReference type="Google" id="ProtNLM"/>
    </source>
</evidence>